<comment type="cofactor">
    <cofactor evidence="2 7">
        <name>NADP(+)</name>
        <dbReference type="ChEBI" id="CHEBI:58349"/>
    </cofactor>
</comment>
<organism evidence="9 10">
    <name type="scientific">Paractinoplanes tereljensis</name>
    <dbReference type="NCBI Taxonomy" id="571912"/>
    <lineage>
        <taxon>Bacteria</taxon>
        <taxon>Bacillati</taxon>
        <taxon>Actinomycetota</taxon>
        <taxon>Actinomycetes</taxon>
        <taxon>Micromonosporales</taxon>
        <taxon>Micromonosporaceae</taxon>
        <taxon>Paractinoplanes</taxon>
    </lineage>
</organism>
<comment type="function">
    <text evidence="6 7">Catalyzes the conversion of GDP-D-mannose to GDP-4-dehydro-6-deoxy-D-mannose.</text>
</comment>
<dbReference type="InterPro" id="IPR036291">
    <property type="entry name" value="NAD(P)-bd_dom_sf"/>
</dbReference>
<dbReference type="CDD" id="cd05260">
    <property type="entry name" value="GDP_MD_SDR_e"/>
    <property type="match status" value="1"/>
</dbReference>
<proteinExistence type="inferred from homology"/>
<evidence type="ECO:0000256" key="3">
    <source>
        <dbReference type="ARBA" id="ARBA00009263"/>
    </source>
</evidence>
<comment type="caution">
    <text evidence="7">Lacks conserved residue(s) required for the propagation of feature annotation.</text>
</comment>
<protein>
    <recommendedName>
        <fullName evidence="4 7">GDP-mannose 4,6-dehydratase</fullName>
        <ecNumber evidence="4 7">4.2.1.47</ecNumber>
    </recommendedName>
    <alternativeName>
        <fullName evidence="7">GDP-D-mannose dehydratase</fullName>
    </alternativeName>
</protein>
<reference evidence="9" key="1">
    <citation type="submission" date="2021-01" db="EMBL/GenBank/DDBJ databases">
        <title>Whole genome shotgun sequence of Actinoplanes tereljensis NBRC 105297.</title>
        <authorList>
            <person name="Komaki H."/>
            <person name="Tamura T."/>
        </authorList>
    </citation>
    <scope>NUCLEOTIDE SEQUENCE</scope>
    <source>
        <strain evidence="9">NBRC 105297</strain>
    </source>
</reference>
<dbReference type="Proteomes" id="UP000623608">
    <property type="component" value="Unassembled WGS sequence"/>
</dbReference>
<keyword evidence="5 7" id="KW-0456">Lyase</keyword>
<evidence type="ECO:0000256" key="7">
    <source>
        <dbReference type="HAMAP-Rule" id="MF_00955"/>
    </source>
</evidence>
<dbReference type="InterPro" id="IPR016040">
    <property type="entry name" value="NAD(P)-bd_dom"/>
</dbReference>
<keyword evidence="10" id="KW-1185">Reference proteome</keyword>
<dbReference type="GO" id="GO:0070401">
    <property type="term" value="F:NADP+ binding"/>
    <property type="evidence" value="ECO:0007669"/>
    <property type="project" value="UniProtKB-UniRule"/>
</dbReference>
<accession>A0A919NWB5</accession>
<evidence type="ECO:0000313" key="9">
    <source>
        <dbReference type="EMBL" id="GIF25440.1"/>
    </source>
</evidence>
<evidence type="ECO:0000256" key="2">
    <source>
        <dbReference type="ARBA" id="ARBA00001937"/>
    </source>
</evidence>
<dbReference type="EC" id="4.2.1.47" evidence="4 7"/>
<dbReference type="InterPro" id="IPR006368">
    <property type="entry name" value="GDP_Man_deHydtase"/>
</dbReference>
<evidence type="ECO:0000313" key="10">
    <source>
        <dbReference type="Proteomes" id="UP000623608"/>
    </source>
</evidence>
<feature type="domain" description="NAD(P)-binding" evidence="8">
    <location>
        <begin position="9"/>
        <end position="317"/>
    </location>
</feature>
<comment type="caution">
    <text evidence="9">The sequence shown here is derived from an EMBL/GenBank/DDBJ whole genome shotgun (WGS) entry which is preliminary data.</text>
</comment>
<dbReference type="AlphaFoldDB" id="A0A919NWB5"/>
<dbReference type="EMBL" id="BOMY01000051">
    <property type="protein sequence ID" value="GIF25440.1"/>
    <property type="molecule type" value="Genomic_DNA"/>
</dbReference>
<dbReference type="GO" id="GO:0042351">
    <property type="term" value="P:'de novo' GDP-L-fucose biosynthetic process"/>
    <property type="evidence" value="ECO:0007669"/>
    <property type="project" value="TreeGrafter"/>
</dbReference>
<sequence length="341" mass="38213">MAPVQKRALITGITGQDGLYLAELLVGKGYQVFGLIRGQNNPKREMVEQLLPAVELLEGDLGDMTSLVEAVNYCQPDEVYNLAAISFVAFSFKQPEHTGNITGLGALRLLDAIRIVDEGKGRIRYYQASTSELFGKVRETPQTELTPFHPRSPYGVAKAYAHHMTVNYRESYNLHASCGILFNHESPRRGHEFVTRKITSAVARIKLGLQDSISLGNLDSKRDWGFAGDYVRGMWAMLQQDEPDDYVLATGETHSIGEFLDLAFAAVGIEDWKPYVKQDARFMRPAEVDLLHGDPTKAKKVLGWEPEVSFPQLVEMMVENDLQIESTRIPRQFVPPTSLVR</sequence>
<gene>
    <name evidence="7 9" type="primary">gmd</name>
    <name evidence="9" type="ORF">Ate02nite_81700</name>
</gene>
<dbReference type="PANTHER" id="PTHR43715">
    <property type="entry name" value="GDP-MANNOSE 4,6-DEHYDRATASE"/>
    <property type="match status" value="1"/>
</dbReference>
<evidence type="ECO:0000259" key="8">
    <source>
        <dbReference type="Pfam" id="PF16363"/>
    </source>
</evidence>
<dbReference type="SUPFAM" id="SSF51735">
    <property type="entry name" value="NAD(P)-binding Rossmann-fold domains"/>
    <property type="match status" value="1"/>
</dbReference>
<evidence type="ECO:0000256" key="4">
    <source>
        <dbReference type="ARBA" id="ARBA00011989"/>
    </source>
</evidence>
<dbReference type="Gene3D" id="3.40.50.720">
    <property type="entry name" value="NAD(P)-binding Rossmann-like Domain"/>
    <property type="match status" value="2"/>
</dbReference>
<comment type="catalytic activity">
    <reaction evidence="1 7">
        <text>GDP-alpha-D-mannose = GDP-4-dehydro-alpha-D-rhamnose + H2O</text>
        <dbReference type="Rhea" id="RHEA:23820"/>
        <dbReference type="ChEBI" id="CHEBI:15377"/>
        <dbReference type="ChEBI" id="CHEBI:57527"/>
        <dbReference type="ChEBI" id="CHEBI:57964"/>
        <dbReference type="EC" id="4.2.1.47"/>
    </reaction>
</comment>
<keyword evidence="7" id="KW-0521">NADP</keyword>
<evidence type="ECO:0000256" key="6">
    <source>
        <dbReference type="ARBA" id="ARBA00059383"/>
    </source>
</evidence>
<feature type="binding site" evidence="7">
    <location>
        <position position="125"/>
    </location>
    <ligand>
        <name>NADP(+)</name>
        <dbReference type="ChEBI" id="CHEBI:58349"/>
    </ligand>
</feature>
<comment type="similarity">
    <text evidence="3 7">Belongs to the NAD(P)-dependent epimerase/dehydratase family. GDP-mannose 4,6-dehydratase subfamily.</text>
</comment>
<dbReference type="NCBIfam" id="TIGR01472">
    <property type="entry name" value="gmd"/>
    <property type="match status" value="1"/>
</dbReference>
<evidence type="ECO:0000256" key="1">
    <source>
        <dbReference type="ARBA" id="ARBA00000188"/>
    </source>
</evidence>
<dbReference type="Gene3D" id="3.90.25.10">
    <property type="entry name" value="UDP-galactose 4-epimerase, domain 1"/>
    <property type="match status" value="2"/>
</dbReference>
<dbReference type="GO" id="GO:0008446">
    <property type="term" value="F:GDP-mannose 4,6-dehydratase activity"/>
    <property type="evidence" value="ECO:0007669"/>
    <property type="project" value="UniProtKB-UniRule"/>
</dbReference>
<evidence type="ECO:0000256" key="5">
    <source>
        <dbReference type="ARBA" id="ARBA00023239"/>
    </source>
</evidence>
<dbReference type="FunFam" id="3.40.50.720:FF:000924">
    <property type="entry name" value="GDP-mannose 4,6 dehydratase"/>
    <property type="match status" value="1"/>
</dbReference>
<dbReference type="HAMAP" id="MF_00955">
    <property type="entry name" value="GDP_Man_dehydratase"/>
    <property type="match status" value="1"/>
</dbReference>
<dbReference type="Pfam" id="PF16363">
    <property type="entry name" value="GDP_Man_Dehyd"/>
    <property type="match status" value="1"/>
</dbReference>
<dbReference type="PANTHER" id="PTHR43715:SF1">
    <property type="entry name" value="GDP-MANNOSE 4,6 DEHYDRATASE"/>
    <property type="match status" value="1"/>
</dbReference>
<dbReference type="RefSeq" id="WP_239148071.1">
    <property type="nucleotide sequence ID" value="NZ_BOMY01000051.1"/>
</dbReference>
<name>A0A919NWB5_9ACTN</name>